<feature type="domain" description="N-acetyltransferase" evidence="1">
    <location>
        <begin position="19"/>
        <end position="101"/>
    </location>
</feature>
<accession>G3MB08</accession>
<evidence type="ECO:0000313" key="3">
    <source>
        <dbReference type="Proteomes" id="UP000009273"/>
    </source>
</evidence>
<sequence length="172" mass="20337">MEFTIEVENVEQLGLNKTKRNYLIFAFINNEKVGYLRFEDQTNCDLSFYGGEDKVVSRIIYLAMVNVHPNHKQKGIGMELYKEFGKYYKQNFNGVPVLHLFNNSIADYMFRKSVASDDIPIEAYNEEYFYKDDMSEENNINWRNLREKLPKQFQGSAIDWDYEALYGEEVEG</sequence>
<dbReference type="EMBL" id="JN638751">
    <property type="protein sequence ID" value="AEO93873.1"/>
    <property type="molecule type" value="Genomic_DNA"/>
</dbReference>
<evidence type="ECO:0000313" key="2">
    <source>
        <dbReference type="EMBL" id="AEO93873.1"/>
    </source>
</evidence>
<gene>
    <name evidence="2" type="primary">628</name>
    <name evidence="2" type="ORF">G_628</name>
</gene>
<keyword evidence="3" id="KW-1185">Reference proteome</keyword>
<dbReference type="Proteomes" id="UP000009273">
    <property type="component" value="Segment"/>
</dbReference>
<proteinExistence type="predicted"/>
<dbReference type="GO" id="GO:0016747">
    <property type="term" value="F:acyltransferase activity, transferring groups other than amino-acyl groups"/>
    <property type="evidence" value="ECO:0007669"/>
    <property type="project" value="InterPro"/>
</dbReference>
<reference evidence="2 3" key="1">
    <citation type="submission" date="2011-09" db="EMBL/GenBank/DDBJ databases">
        <authorList>
            <person name="Pope W.H."/>
            <person name="Pedulla M.L."/>
            <person name="Ford M.E."/>
            <person name="Peebles C.L."/>
            <person name="Hatfull G.H."/>
            <person name="Hendrix R.W."/>
        </authorList>
    </citation>
    <scope>NUCLEOTIDE SEQUENCE [LARGE SCALE GENOMIC DNA]</scope>
    <source>
        <strain evidence="2">G</strain>
    </source>
</reference>
<dbReference type="InterPro" id="IPR000182">
    <property type="entry name" value="GNAT_dom"/>
</dbReference>
<dbReference type="Gene3D" id="3.40.630.30">
    <property type="match status" value="1"/>
</dbReference>
<dbReference type="RefSeq" id="YP_009015920.1">
    <property type="nucleotide sequence ID" value="NC_023719.1"/>
</dbReference>
<dbReference type="KEGG" id="vg:18563838"/>
<dbReference type="CDD" id="cd04301">
    <property type="entry name" value="NAT_SF"/>
    <property type="match status" value="1"/>
</dbReference>
<organism evidence="2 3">
    <name type="scientific">Bacillus phage G</name>
    <dbReference type="NCBI Taxonomy" id="2884420"/>
    <lineage>
        <taxon>Viruses</taxon>
        <taxon>Duplodnaviria</taxon>
        <taxon>Heunggongvirae</taxon>
        <taxon>Uroviricota</taxon>
        <taxon>Caudoviricetes</taxon>
        <taxon>Donellivirus</taxon>
        <taxon>Donellivirus gee</taxon>
    </lineage>
</organism>
<protein>
    <submittedName>
        <fullName evidence="2">Gp628</fullName>
    </submittedName>
</protein>
<name>G3MB08_9CAUD</name>
<dbReference type="GeneID" id="18563838"/>
<evidence type="ECO:0000259" key="1">
    <source>
        <dbReference type="Pfam" id="PF00583"/>
    </source>
</evidence>
<dbReference type="InterPro" id="IPR016181">
    <property type="entry name" value="Acyl_CoA_acyltransferase"/>
</dbReference>
<dbReference type="SUPFAM" id="SSF55729">
    <property type="entry name" value="Acyl-CoA N-acyltransferases (Nat)"/>
    <property type="match status" value="1"/>
</dbReference>
<dbReference type="Pfam" id="PF00583">
    <property type="entry name" value="Acetyltransf_1"/>
    <property type="match status" value="1"/>
</dbReference>